<dbReference type="Proteomes" id="UP000032427">
    <property type="component" value="Plasmid pAWOD920"/>
</dbReference>
<gene>
    <name evidence="1" type="ORF">AWOD_p920_31</name>
</gene>
<reference evidence="2" key="1">
    <citation type="submission" date="2014-09" db="EMBL/GenBank/DDBJ databases">
        <authorList>
            <person name="Hjerde E."/>
        </authorList>
    </citation>
    <scope>NUCLEOTIDE SEQUENCE [LARGE SCALE GENOMIC DNA]</scope>
    <source>
        <strain evidence="2">06/09/139</strain>
        <plasmid evidence="2">pAWOD920</plasmid>
    </source>
</reference>
<evidence type="ECO:0000313" key="2">
    <source>
        <dbReference type="Proteomes" id="UP000032427"/>
    </source>
</evidence>
<organism evidence="1 2">
    <name type="scientific">Aliivibrio wodanis</name>
    <dbReference type="NCBI Taxonomy" id="80852"/>
    <lineage>
        <taxon>Bacteria</taxon>
        <taxon>Pseudomonadati</taxon>
        <taxon>Pseudomonadota</taxon>
        <taxon>Gammaproteobacteria</taxon>
        <taxon>Vibrionales</taxon>
        <taxon>Vibrionaceae</taxon>
        <taxon>Aliivibrio</taxon>
    </lineage>
</organism>
<protein>
    <submittedName>
        <fullName evidence="1">Uncharacterized protein</fullName>
    </submittedName>
</protein>
<proteinExistence type="predicted"/>
<dbReference type="HOGENOM" id="CLU_2406831_0_0_6"/>
<accession>A0A090IBR1</accession>
<evidence type="ECO:0000313" key="1">
    <source>
        <dbReference type="EMBL" id="CED57957.1"/>
    </source>
</evidence>
<dbReference type="AlphaFoldDB" id="A0A090IBR1"/>
<keyword evidence="2" id="KW-1185">Reference proteome</keyword>
<dbReference type="KEGG" id="awd:AWOD_p920_31"/>
<name>A0A090IBR1_9GAMM</name>
<sequence length="92" mass="11231">MVKLIKIKIQNLCVKKSLNVLVLRTLLKRTKYGTAWYKKICASHIIKKYERDGYTSLDKLAEWNRLFPKQRDEYFICKKEYRYINPLDEREE</sequence>
<keyword evidence="1" id="KW-0614">Plasmid</keyword>
<geneLocation type="plasmid" evidence="1 2">
    <name>pAWOD920</name>
</geneLocation>
<dbReference type="EMBL" id="LN554848">
    <property type="protein sequence ID" value="CED57957.1"/>
    <property type="molecule type" value="Genomic_DNA"/>
</dbReference>